<gene>
    <name evidence="4" type="ORF">SAMN04488087_1221</name>
</gene>
<keyword evidence="2" id="KW-0862">Zinc</keyword>
<dbReference type="GO" id="GO:0004181">
    <property type="term" value="F:metallocarboxypeptidase activity"/>
    <property type="evidence" value="ECO:0007669"/>
    <property type="project" value="UniProtKB-UniRule"/>
</dbReference>
<dbReference type="PANTHER" id="PTHR34217:SF1">
    <property type="entry name" value="CARBOXYPEPTIDASE 1"/>
    <property type="match status" value="1"/>
</dbReference>
<dbReference type="EMBL" id="FRAU01000003">
    <property type="protein sequence ID" value="SHK48012.1"/>
    <property type="molecule type" value="Genomic_DNA"/>
</dbReference>
<proteinExistence type="inferred from homology"/>
<dbReference type="PROSITE" id="PS52034">
    <property type="entry name" value="PEPTIDASE_M32"/>
    <property type="match status" value="1"/>
</dbReference>
<dbReference type="GO" id="GO:0046872">
    <property type="term" value="F:metal ion binding"/>
    <property type="evidence" value="ECO:0007669"/>
    <property type="project" value="UniProtKB-KW"/>
</dbReference>
<dbReference type="PIRSF" id="PIRSF006615">
    <property type="entry name" value="Zn_crbxpep_Taq"/>
    <property type="match status" value="1"/>
</dbReference>
<feature type="binding site" evidence="2">
    <location>
        <position position="292"/>
    </location>
    <ligand>
        <name>Zn(2+)</name>
        <dbReference type="ChEBI" id="CHEBI:29105"/>
        <note>catalytic</note>
    </ligand>
</feature>
<protein>
    <recommendedName>
        <fullName evidence="1">Metal-dependent carboxypeptidase</fullName>
        <ecNumber evidence="1">3.4.17.19</ecNumber>
    </recommendedName>
</protein>
<dbReference type="SUPFAM" id="SSF55486">
    <property type="entry name" value="Metalloproteases ('zincins'), catalytic domain"/>
    <property type="match status" value="1"/>
</dbReference>
<feature type="binding site" evidence="2">
    <location>
        <position position="318"/>
    </location>
    <ligand>
        <name>Zn(2+)</name>
        <dbReference type="ChEBI" id="CHEBI:29105"/>
        <note>catalytic</note>
    </ligand>
</feature>
<feature type="binding site" evidence="2">
    <location>
        <position position="288"/>
    </location>
    <ligand>
        <name>Zn(2+)</name>
        <dbReference type="ChEBI" id="CHEBI:29105"/>
        <note>catalytic</note>
    </ligand>
</feature>
<keyword evidence="1" id="KW-0645">Protease</keyword>
<dbReference type="AlphaFoldDB" id="A0A1M6STE5"/>
<accession>A0A1M6STE5</accession>
<comment type="catalytic activity">
    <reaction evidence="1">
        <text>Release of a C-terminal amino acid with broad specificity, except for -Pro.</text>
        <dbReference type="EC" id="3.4.17.19"/>
    </reaction>
</comment>
<evidence type="ECO:0000256" key="3">
    <source>
        <dbReference type="PIRSR" id="PIRSR006615-2"/>
    </source>
</evidence>
<dbReference type="EC" id="3.4.17.19" evidence="1"/>
<keyword evidence="1" id="KW-0482">Metalloprotease</keyword>
<keyword evidence="1 4" id="KW-0121">Carboxypeptidase</keyword>
<comment type="cofactor">
    <cofactor evidence="2">
        <name>Zn(2+)</name>
        <dbReference type="ChEBI" id="CHEBI:29105"/>
    </cofactor>
    <text evidence="2">Binds 1 zinc ion per subunit.</text>
</comment>
<sequence>MIVSWSLSDAGIPMQTMNRPALFSEHPALSRLCAHLARIADVRAAAALLEWDQETYMPSGATGVRAEQLSTLHRLAHEWFISEETGVLLEAAAAAVSGWPPDDLAVRLVAVVREDYDRARRLPPELVAALARTETEAREAWKQARQENNYMLFAPYLEQLLNLNREKAEALGYEAHPYDALLEQYEPGMTTADVQRLFEQLRAHLVPLVQELGGQSQPAHAFLHRHVDAERQWKLNRMLLEVVGFDLQRGRLDASVHPFSTGIAISDVRLTTRIDPHDFTSGLFATLHEAGHGLYEQGIDPALERTPLADGASLGLHESQSRLWENLIGRSLPFWEYFFPHLQRLLEGVLDDVSLEAFYRAINRVQPSLIRVEADEVTYNLHILLRFELELALLEDSLSVQDLPEAWNDRMQCYLGLRPVTFREGVLQDIHWSQGAFGYFPTYTLGNLMSAQLWEALEQEIADVAVYIRRGDFHPVLAWLRQQIHRYGRAWKAPVLLQQATGNQLRVEPWLAYIRKKYQALYPTASVSWS</sequence>
<dbReference type="CDD" id="cd06460">
    <property type="entry name" value="M32_Taq"/>
    <property type="match status" value="1"/>
</dbReference>
<dbReference type="Pfam" id="PF02074">
    <property type="entry name" value="Peptidase_M32"/>
    <property type="match status" value="1"/>
</dbReference>
<evidence type="ECO:0000313" key="4">
    <source>
        <dbReference type="EMBL" id="SHK48012.1"/>
    </source>
</evidence>
<evidence type="ECO:0000256" key="1">
    <source>
        <dbReference type="PIRNR" id="PIRNR006615"/>
    </source>
</evidence>
<comment type="function">
    <text evidence="1">Broad specificity carboxypetidase that releases amino acids sequentially from the C-terminus, including neutral, aromatic, polar and basic residues.</text>
</comment>
<keyword evidence="1" id="KW-0378">Hydrolase</keyword>
<dbReference type="Gene3D" id="1.10.1370.30">
    <property type="match status" value="1"/>
</dbReference>
<evidence type="ECO:0000313" key="5">
    <source>
        <dbReference type="Proteomes" id="UP000185812"/>
    </source>
</evidence>
<dbReference type="PRINTS" id="PR00998">
    <property type="entry name" value="CRBOXYPTASET"/>
</dbReference>
<name>A0A1M6STE5_9BACT</name>
<dbReference type="PANTHER" id="PTHR34217">
    <property type="entry name" value="METAL-DEPENDENT CARBOXYPEPTIDASE"/>
    <property type="match status" value="1"/>
</dbReference>
<feature type="active site" description="Proton donor/acceptor" evidence="3">
    <location>
        <position position="289"/>
    </location>
</feature>
<keyword evidence="5" id="KW-1185">Reference proteome</keyword>
<dbReference type="Proteomes" id="UP000185812">
    <property type="component" value="Unassembled WGS sequence"/>
</dbReference>
<dbReference type="GO" id="GO:0006508">
    <property type="term" value="P:proteolysis"/>
    <property type="evidence" value="ECO:0007669"/>
    <property type="project" value="UniProtKB-UniRule"/>
</dbReference>
<dbReference type="InterPro" id="IPR001333">
    <property type="entry name" value="Peptidase_M32_Taq"/>
</dbReference>
<comment type="similarity">
    <text evidence="1">Belongs to the peptidase M32 family.</text>
</comment>
<organism evidence="4 5">
    <name type="scientific">Rhodothermus profundi</name>
    <dbReference type="NCBI Taxonomy" id="633813"/>
    <lineage>
        <taxon>Bacteria</taxon>
        <taxon>Pseudomonadati</taxon>
        <taxon>Rhodothermota</taxon>
        <taxon>Rhodothermia</taxon>
        <taxon>Rhodothermales</taxon>
        <taxon>Rhodothermaceae</taxon>
        <taxon>Rhodothermus</taxon>
    </lineage>
</organism>
<reference evidence="5" key="1">
    <citation type="submission" date="2016-11" db="EMBL/GenBank/DDBJ databases">
        <authorList>
            <person name="Varghese N."/>
            <person name="Submissions S."/>
        </authorList>
    </citation>
    <scope>NUCLEOTIDE SEQUENCE [LARGE SCALE GENOMIC DNA]</scope>
    <source>
        <strain evidence="5">DSM 22212</strain>
    </source>
</reference>
<keyword evidence="1 2" id="KW-0479">Metal-binding</keyword>
<evidence type="ECO:0000256" key="2">
    <source>
        <dbReference type="PIRSR" id="PIRSR006615-1"/>
    </source>
</evidence>